<dbReference type="GO" id="GO:0030136">
    <property type="term" value="C:clathrin-coated vesicle"/>
    <property type="evidence" value="ECO:0007669"/>
    <property type="project" value="InterPro"/>
</dbReference>
<organism evidence="3 4">
    <name type="scientific">Schistosoma mekongi</name>
    <name type="common">Parasitic worm</name>
    <dbReference type="NCBI Taxonomy" id="38744"/>
    <lineage>
        <taxon>Eukaryota</taxon>
        <taxon>Metazoa</taxon>
        <taxon>Spiralia</taxon>
        <taxon>Lophotrochozoa</taxon>
        <taxon>Platyhelminthes</taxon>
        <taxon>Trematoda</taxon>
        <taxon>Digenea</taxon>
        <taxon>Strigeidida</taxon>
        <taxon>Schistosomatoidea</taxon>
        <taxon>Schistosomatidae</taxon>
        <taxon>Schistosoma</taxon>
    </lineage>
</organism>
<dbReference type="SUPFAM" id="SSF89009">
    <property type="entry name" value="GAT-like domain"/>
    <property type="match status" value="1"/>
</dbReference>
<reference evidence="3" key="2">
    <citation type="journal article" date="2023" name="Infect Dis Poverty">
        <title>Chromosome-scale genome of the human blood fluke Schistosoma mekongi and its implications for public health.</title>
        <authorList>
            <person name="Zhou M."/>
            <person name="Xu L."/>
            <person name="Xu D."/>
            <person name="Chen W."/>
            <person name="Khan J."/>
            <person name="Hu Y."/>
            <person name="Huang H."/>
            <person name="Wei H."/>
            <person name="Zhang Y."/>
            <person name="Chusongsang P."/>
            <person name="Tanasarnprasert K."/>
            <person name="Hu X."/>
            <person name="Limpanont Y."/>
            <person name="Lv Z."/>
        </authorList>
    </citation>
    <scope>NUCLEOTIDE SEQUENCE</scope>
    <source>
        <strain evidence="3">LV_2022a</strain>
    </source>
</reference>
<dbReference type="GO" id="GO:0005905">
    <property type="term" value="C:clathrin-coated pit"/>
    <property type="evidence" value="ECO:0007669"/>
    <property type="project" value="TreeGrafter"/>
</dbReference>
<protein>
    <recommendedName>
        <fullName evidence="2">ENTH domain-containing protein</fullName>
    </recommendedName>
</protein>
<dbReference type="Proteomes" id="UP001292079">
    <property type="component" value="Unassembled WGS sequence"/>
</dbReference>
<dbReference type="GO" id="GO:0016185">
    <property type="term" value="P:synaptic vesicle budding from presynaptic endocytic zone membrane"/>
    <property type="evidence" value="ECO:0007669"/>
    <property type="project" value="TreeGrafter"/>
</dbReference>
<dbReference type="AlphaFoldDB" id="A0AAE1Z696"/>
<proteinExistence type="inferred from homology"/>
<accession>A0AAE1Z696</accession>
<dbReference type="InterPro" id="IPR045192">
    <property type="entry name" value="AP180-like"/>
</dbReference>
<dbReference type="Gene3D" id="1.20.58.150">
    <property type="entry name" value="ANTH domain"/>
    <property type="match status" value="1"/>
</dbReference>
<dbReference type="InterPro" id="IPR013809">
    <property type="entry name" value="ENTH"/>
</dbReference>
<evidence type="ECO:0000313" key="4">
    <source>
        <dbReference type="Proteomes" id="UP001292079"/>
    </source>
</evidence>
<dbReference type="GO" id="GO:0005545">
    <property type="term" value="F:1-phosphatidylinositol binding"/>
    <property type="evidence" value="ECO:0007669"/>
    <property type="project" value="InterPro"/>
</dbReference>
<comment type="similarity">
    <text evidence="1">Belongs to the PICALM/SNAP91 family.</text>
</comment>
<reference evidence="3" key="1">
    <citation type="submission" date="2022-04" db="EMBL/GenBank/DDBJ databases">
        <authorList>
            <person name="Xu L."/>
            <person name="Lv Z."/>
        </authorList>
    </citation>
    <scope>NUCLEOTIDE SEQUENCE</scope>
    <source>
        <strain evidence="3">LV_2022a</strain>
    </source>
</reference>
<dbReference type="SMART" id="SM00273">
    <property type="entry name" value="ENTH"/>
    <property type="match status" value="1"/>
</dbReference>
<dbReference type="PROSITE" id="PS50942">
    <property type="entry name" value="ENTH"/>
    <property type="match status" value="1"/>
</dbReference>
<dbReference type="Gene3D" id="1.25.40.90">
    <property type="match status" value="1"/>
</dbReference>
<comment type="caution">
    <text evidence="3">The sequence shown here is derived from an EMBL/GenBank/DDBJ whole genome shotgun (WGS) entry which is preliminary data.</text>
</comment>
<dbReference type="GO" id="GO:0000149">
    <property type="term" value="F:SNARE binding"/>
    <property type="evidence" value="ECO:0007669"/>
    <property type="project" value="TreeGrafter"/>
</dbReference>
<dbReference type="Pfam" id="PF07651">
    <property type="entry name" value="ANTH"/>
    <property type="match status" value="1"/>
</dbReference>
<dbReference type="GO" id="GO:0032050">
    <property type="term" value="F:clathrin heavy chain binding"/>
    <property type="evidence" value="ECO:0007669"/>
    <property type="project" value="TreeGrafter"/>
</dbReference>
<dbReference type="SUPFAM" id="SSF48464">
    <property type="entry name" value="ENTH/VHS domain"/>
    <property type="match status" value="1"/>
</dbReference>
<evidence type="ECO:0000313" key="3">
    <source>
        <dbReference type="EMBL" id="KAK4468351.1"/>
    </source>
</evidence>
<dbReference type="EMBL" id="JALJAT010000007">
    <property type="protein sequence ID" value="KAK4468351.1"/>
    <property type="molecule type" value="Genomic_DNA"/>
</dbReference>
<dbReference type="InterPro" id="IPR011417">
    <property type="entry name" value="ANTH_dom"/>
</dbReference>
<feature type="domain" description="ENTH" evidence="2">
    <location>
        <begin position="26"/>
        <end position="157"/>
    </location>
</feature>
<dbReference type="GO" id="GO:0005546">
    <property type="term" value="F:phosphatidylinositol-4,5-bisphosphate binding"/>
    <property type="evidence" value="ECO:0007669"/>
    <property type="project" value="TreeGrafter"/>
</dbReference>
<evidence type="ECO:0000259" key="2">
    <source>
        <dbReference type="PROSITE" id="PS50942"/>
    </source>
</evidence>
<gene>
    <name evidence="3" type="ORF">MN116_008144</name>
</gene>
<evidence type="ECO:0000256" key="1">
    <source>
        <dbReference type="ARBA" id="ARBA00008011"/>
    </source>
</evidence>
<dbReference type="InterPro" id="IPR014712">
    <property type="entry name" value="ANTH_dom_sf"/>
</dbReference>
<sequence length="705" mass="79256">MAGKVVKQLAGSGTGQSLSDLMTAMKYTLSGSVVVKIICKATTEEMCAPKRKHLAYLVQCTFEPRLSIPDFANQIVIRTQHSNLVVVFKALLTIHHLMQFGNERFSQYVASNNCHFYVPSLHDRNSVQAHGISLFLRPYAKYLDEKAASYREVAFDFCRLKRGKDDGDMRTMPQDKLMKTLPVIEKQLDALLLFDATLNELSNSLLRVAHLSLYRDLIRLYAVYNEGMINLIGRYFTMSKRDCRMSLEIYRNFIKRMEAMNTFVRVAESAEPGGLPLSIDSENNPFKPVPPSVLEALEEHLINLETHKQSEKKVTGGNISPKSQTVNPLTSINTISSKYNNDDFESKYSTTCNNNNSCNEYNQSNKFVLTAAERRRIIEEERARLESFVSTARQHKFSDQNYINTLDQNDYYSEKFDNDNFLDLLSFGELSTTNIKQSNDSLIINNGKNFNWLSIEQNSTLTSEHNLLDFNDISTNSSLPFSSSTTNQLFPIETPSACPVPVISPNQLSSTNPFLPDNFPQLPNTSEVFTLNQPVWPNPTSTSEQIEPNSNTIQSNSLISLDDKIAQIAENLSIRDHSYNSAQSGRVYRAPDGSLSSINWSGTMPFVKNSNVTNQQISQISSLRQSPSLNQIIGSFSTTNQQPGTSINRLNLPFNSTNPWAVIPYPNNQLFATTTITTTTFTNSSMPISSNGTMNRSINNNPFLM</sequence>
<dbReference type="GO" id="GO:0048268">
    <property type="term" value="P:clathrin coat assembly"/>
    <property type="evidence" value="ECO:0007669"/>
    <property type="project" value="InterPro"/>
</dbReference>
<name>A0AAE1Z696_SCHME</name>
<dbReference type="PANTHER" id="PTHR22951:SF5">
    <property type="entry name" value="PHOSPHATIDYLINOSITOL-BINDING CLATHRIN ASSEMBLY PROTEIN LAP"/>
    <property type="match status" value="1"/>
</dbReference>
<dbReference type="PANTHER" id="PTHR22951">
    <property type="entry name" value="CLATHRIN ASSEMBLY PROTEIN"/>
    <property type="match status" value="1"/>
</dbReference>
<dbReference type="InterPro" id="IPR008942">
    <property type="entry name" value="ENTH_VHS"/>
</dbReference>
<dbReference type="GO" id="GO:0008021">
    <property type="term" value="C:synaptic vesicle"/>
    <property type="evidence" value="ECO:0007669"/>
    <property type="project" value="TreeGrafter"/>
</dbReference>
<dbReference type="GO" id="GO:0072583">
    <property type="term" value="P:clathrin-dependent endocytosis"/>
    <property type="evidence" value="ECO:0007669"/>
    <property type="project" value="InterPro"/>
</dbReference>
<keyword evidence="4" id="KW-1185">Reference proteome</keyword>
<dbReference type="GO" id="GO:0098894">
    <property type="term" value="C:extrinsic component of presynaptic endocytic zone membrane"/>
    <property type="evidence" value="ECO:0007669"/>
    <property type="project" value="TreeGrafter"/>
</dbReference>